<evidence type="ECO:0000313" key="7">
    <source>
        <dbReference type="RefSeq" id="XP_028143746.1"/>
    </source>
</evidence>
<dbReference type="InterPro" id="IPR012968">
    <property type="entry name" value="FerIin_dom"/>
</dbReference>
<dbReference type="Gene3D" id="2.60.40.150">
    <property type="entry name" value="C2 domain"/>
    <property type="match status" value="2"/>
</dbReference>
<dbReference type="InterPro" id="IPR035892">
    <property type="entry name" value="C2_domain_sf"/>
</dbReference>
<dbReference type="PANTHER" id="PTHR12546:SF60">
    <property type="entry name" value="MISFIRE, ISOFORM F"/>
    <property type="match status" value="1"/>
</dbReference>
<keyword evidence="4" id="KW-1133">Transmembrane helix</keyword>
<dbReference type="CDD" id="cd04037">
    <property type="entry name" value="C2E_Ferlin"/>
    <property type="match status" value="1"/>
</dbReference>
<dbReference type="OrthoDB" id="10059618at2759"/>
<proteinExistence type="predicted"/>
<organism evidence="7">
    <name type="scientific">Diabrotica virgifera virgifera</name>
    <name type="common">western corn rootworm</name>
    <dbReference type="NCBI Taxonomy" id="50390"/>
    <lineage>
        <taxon>Eukaryota</taxon>
        <taxon>Metazoa</taxon>
        <taxon>Ecdysozoa</taxon>
        <taxon>Arthropoda</taxon>
        <taxon>Hexapoda</taxon>
        <taxon>Insecta</taxon>
        <taxon>Pterygota</taxon>
        <taxon>Neoptera</taxon>
        <taxon>Endopterygota</taxon>
        <taxon>Coleoptera</taxon>
        <taxon>Polyphaga</taxon>
        <taxon>Cucujiformia</taxon>
        <taxon>Chrysomeloidea</taxon>
        <taxon>Chrysomelidae</taxon>
        <taxon>Galerucinae</taxon>
        <taxon>Diabroticina</taxon>
        <taxon>Diabroticites</taxon>
        <taxon>Diabrotica</taxon>
    </lineage>
</organism>
<dbReference type="InterPro" id="IPR000008">
    <property type="entry name" value="C2_dom"/>
</dbReference>
<evidence type="ECO:0000256" key="1">
    <source>
        <dbReference type="ARBA" id="ARBA00004167"/>
    </source>
</evidence>
<feature type="non-terminal residue" evidence="7">
    <location>
        <position position="1"/>
    </location>
</feature>
<dbReference type="InterPro" id="IPR012561">
    <property type="entry name" value="Ferlin_B-domain"/>
</dbReference>
<dbReference type="GO" id="GO:0016020">
    <property type="term" value="C:membrane"/>
    <property type="evidence" value="ECO:0007669"/>
    <property type="project" value="UniProtKB-SubCell"/>
</dbReference>
<gene>
    <name evidence="7" type="primary">LOC114337495</name>
</gene>
<dbReference type="InParanoid" id="A0A6P7G480"/>
<keyword evidence="2" id="KW-0812">Transmembrane</keyword>
<evidence type="ECO:0000256" key="4">
    <source>
        <dbReference type="ARBA" id="ARBA00022989"/>
    </source>
</evidence>
<dbReference type="InterPro" id="IPR037721">
    <property type="entry name" value="Ferlin"/>
</dbReference>
<dbReference type="Pfam" id="PF22901">
    <property type="entry name" value="dsrm_Ferlin"/>
    <property type="match status" value="1"/>
</dbReference>
<dbReference type="SMART" id="SM01202">
    <property type="entry name" value="FerI"/>
    <property type="match status" value="1"/>
</dbReference>
<dbReference type="InterPro" id="IPR037724">
    <property type="entry name" value="C2E_Ferlin"/>
</dbReference>
<comment type="subcellular location">
    <subcellularLocation>
        <location evidence="1">Membrane</location>
        <topology evidence="1">Single-pass membrane protein</topology>
    </subcellularLocation>
</comment>
<protein>
    <submittedName>
        <fullName evidence="7">Otoferlin-like</fullName>
    </submittedName>
</protein>
<dbReference type="Pfam" id="PF08150">
    <property type="entry name" value="FerB"/>
    <property type="match status" value="1"/>
</dbReference>
<feature type="domain" description="C2" evidence="6">
    <location>
        <begin position="1079"/>
        <end position="1214"/>
    </location>
</feature>
<dbReference type="AlphaFoldDB" id="A0A6P7G480"/>
<dbReference type="PANTHER" id="PTHR12546">
    <property type="entry name" value="FER-1-LIKE"/>
    <property type="match status" value="1"/>
</dbReference>
<dbReference type="SUPFAM" id="SSF49562">
    <property type="entry name" value="C2 domain (Calcium/lipid-binding domain, CaLB)"/>
    <property type="match status" value="2"/>
</dbReference>
<evidence type="ECO:0000256" key="5">
    <source>
        <dbReference type="ARBA" id="ARBA00023136"/>
    </source>
</evidence>
<dbReference type="InterPro" id="IPR037725">
    <property type="entry name" value="C2F_Ferlin"/>
</dbReference>
<dbReference type="InterPro" id="IPR055072">
    <property type="entry name" value="Ferlin_DSRM"/>
</dbReference>
<evidence type="ECO:0000256" key="2">
    <source>
        <dbReference type="ARBA" id="ARBA00022692"/>
    </source>
</evidence>
<dbReference type="RefSeq" id="XP_028143746.1">
    <property type="nucleotide sequence ID" value="XM_028287945.1"/>
</dbReference>
<dbReference type="CDD" id="cd08374">
    <property type="entry name" value="C2F_Ferlin"/>
    <property type="match status" value="1"/>
</dbReference>
<reference evidence="7" key="1">
    <citation type="submission" date="2025-08" db="UniProtKB">
        <authorList>
            <consortium name="RefSeq"/>
        </authorList>
    </citation>
    <scope>IDENTIFICATION</scope>
    <source>
        <tissue evidence="7">Whole insect</tissue>
    </source>
</reference>
<sequence>LQYFVFEFYTTLENILEKNIKLLVIDPCKIWRRRKILGEITLDVATVWKQKSHQFYHKWAILGTTKLDDFTGPRGYLKVDICVLTKGEVPRTPTNVTNDEIEGNLLLPEGQFSERHKAKYIFDVYKCHNLVDKPGLLIEDTTSEESQKKKSVYISITFAGLCVKTSTKKNASVLEFNERLTIADLFPPLCQTIKIEACVGKTVLSQKQIGLKHISNDKDEGFLPTLGPIYLHLYSRNPLEGYAGSILMSITTELVTTVISDMKIETKIEALLPLHEKSFFDEESITIFACISELTAISRKYAKKTVCISMTFGSTLIQKRILPTGREVATNITDETRPTKINKKYYYLDYYKEQPCLWIVQDVPFFKKREYNSNILFKIVTELGRKLDEIEELLTNGNVETYGMIIRKLLDAKNFVESSGRKYIDIVGSYKVTYNTTLDIERRKMCIREMANILINVKKIGDKYSYKKNFRKLKYIWTKINGLVEDIQDCWPHVILWLVHGKKKVAYTKILVRDIMYSPIDEEKGQHCGQKQTICFYDYPHDKTHLAAKMDVTMFLYLERHKNACVDNVPSLGSDFPKQLDSLPRYIIVSEIDYGKNEFIGRTLVIPRCRIPTYNNDNITLKWIKCFHNEEVTGEVLAACEYVSEHDAKLEIPHRGKVYGIPIDIKPVLVTYKVEILFWGIRNLRKLNLMPIRRPRLSVFCGDYSLNSDTIENASRDSNFINLTESMIITFPEEKEYAPPLIMKMYESKRFGVYMYAGVHISKLTSFFIVPMTHEERRKKLSDISLYSFDSSYISTSSSLIYPVDRIDVDLQIDSVEDEKEIKLDEKRHFSYFISHCCNFLRKNKHIQKVANARESEVSYELLPEEPEEEYYSEDYDWWTKFYASIQSSENLDTHSSLGKRTLKVLCCFEFSATFPQDYLLKISVWDYDMTTSDDLIGETEIDIENRYYTKHRAFCGIPEIYETSGYCAWRGQHKPSCILLEICNKWNLGIPEYKEKSVKISEKDFYTNSFTSSPDREYDREVLALTALKRWREMPLVGFPLVPEHVETRSLFHPSKPGVEQGKLQLWIDLFPIIDIPPPKKIDICLRKPTPYELRVIIWNTDEVLLDEDDYFSGERKSDIYVKGWVIDSSQAQYTDVHYRSLTGEGNFNWRFIFHFDYLSTENRIVIKKKESMFAVDETEFKLPCRLTLQVWDNDTFSKDDFIALRPKDTCMG</sequence>
<evidence type="ECO:0000256" key="3">
    <source>
        <dbReference type="ARBA" id="ARBA00022737"/>
    </source>
</evidence>
<keyword evidence="3" id="KW-0677">Repeat</keyword>
<evidence type="ECO:0000259" key="6">
    <source>
        <dbReference type="PROSITE" id="PS50004"/>
    </source>
</evidence>
<dbReference type="FunCoup" id="A0A6P7G480">
    <property type="interactions" value="37"/>
</dbReference>
<dbReference type="Pfam" id="PF00168">
    <property type="entry name" value="C2"/>
    <property type="match status" value="3"/>
</dbReference>
<keyword evidence="5" id="KW-0472">Membrane</keyword>
<accession>A0A6P7G480</accession>
<dbReference type="SMART" id="SM01201">
    <property type="entry name" value="FerB"/>
    <property type="match status" value="1"/>
</dbReference>
<dbReference type="GO" id="GO:0007009">
    <property type="term" value="P:plasma membrane organization"/>
    <property type="evidence" value="ECO:0007669"/>
    <property type="project" value="TreeGrafter"/>
</dbReference>
<dbReference type="Pfam" id="PF08151">
    <property type="entry name" value="FerI"/>
    <property type="match status" value="1"/>
</dbReference>
<name>A0A6P7G480_DIAVI</name>
<dbReference type="PROSITE" id="PS50004">
    <property type="entry name" value="C2"/>
    <property type="match status" value="1"/>
</dbReference>